<dbReference type="InterPro" id="IPR038305">
    <property type="entry name" value="HeLo_sf"/>
</dbReference>
<sequence>MADPFGFISGALGVAGLFNNCVDCFEYIQLARRFGHDYERCQLRLDVAKNRLARWGSGVGINHDSRFQSEDPSDKSVKLTRALLEEVLLQFQHAYKISQRYEITAHNKDLVVFAPSELNPSTRKLHGRFNAIVKQRHDSTSLVKKTAWALYDKKNLEGVVGNIAMSINELEQVFPVEMACKQMIKMEIEEINDEPSLTAIKDAAENVDVPLAVAANEKLRLIWARNSTGNIQTEDKARVNVGNVITSAALELGFSIDDRTTNTAGHISAKGSSGVQVGNTYGGKSIWDD</sequence>
<dbReference type="OrthoDB" id="20872at2759"/>
<dbReference type="EMBL" id="JAGMUV010000014">
    <property type="protein sequence ID" value="KAH7134431.1"/>
    <property type="molecule type" value="Genomic_DNA"/>
</dbReference>
<dbReference type="InterPro" id="IPR021084">
    <property type="entry name" value="Het-s_prion_dom"/>
</dbReference>
<dbReference type="AlphaFoldDB" id="A0A9P9IW27"/>
<organism evidence="3 4">
    <name type="scientific">Dactylonectria macrodidyma</name>
    <dbReference type="NCBI Taxonomy" id="307937"/>
    <lineage>
        <taxon>Eukaryota</taxon>
        <taxon>Fungi</taxon>
        <taxon>Dikarya</taxon>
        <taxon>Ascomycota</taxon>
        <taxon>Pezizomycotina</taxon>
        <taxon>Sordariomycetes</taxon>
        <taxon>Hypocreomycetidae</taxon>
        <taxon>Hypocreales</taxon>
        <taxon>Nectriaceae</taxon>
        <taxon>Dactylonectria</taxon>
    </lineage>
</organism>
<comment type="caution">
    <text evidence="3">The sequence shown here is derived from an EMBL/GenBank/DDBJ whole genome shotgun (WGS) entry which is preliminary data.</text>
</comment>
<feature type="domain" description="Prion-inhibition and propagation HeLo" evidence="2">
    <location>
        <begin position="6"/>
        <end position="199"/>
    </location>
</feature>
<evidence type="ECO:0000313" key="4">
    <source>
        <dbReference type="Proteomes" id="UP000738349"/>
    </source>
</evidence>
<dbReference type="Pfam" id="PF11558">
    <property type="entry name" value="HET-s_218-289"/>
    <property type="match status" value="1"/>
</dbReference>
<evidence type="ECO:0000259" key="2">
    <source>
        <dbReference type="Pfam" id="PF14479"/>
    </source>
</evidence>
<name>A0A9P9IW27_9HYPO</name>
<proteinExistence type="predicted"/>
<dbReference type="PANTHER" id="PTHR37542">
    <property type="entry name" value="HELO DOMAIN-CONTAINING PROTEIN-RELATED"/>
    <property type="match status" value="1"/>
</dbReference>
<dbReference type="Pfam" id="PF14479">
    <property type="entry name" value="HeLo"/>
    <property type="match status" value="1"/>
</dbReference>
<evidence type="ECO:0000313" key="3">
    <source>
        <dbReference type="EMBL" id="KAH7134431.1"/>
    </source>
</evidence>
<gene>
    <name evidence="3" type="ORF">EDB81DRAFT_99106</name>
</gene>
<feature type="domain" description="Het-s prion-forming" evidence="1">
    <location>
        <begin position="218"/>
        <end position="282"/>
    </location>
</feature>
<keyword evidence="4" id="KW-1185">Reference proteome</keyword>
<dbReference type="Proteomes" id="UP000738349">
    <property type="component" value="Unassembled WGS sequence"/>
</dbReference>
<protein>
    <submittedName>
        <fullName evidence="3">30 kDa polypeptide</fullName>
    </submittedName>
</protein>
<reference evidence="3" key="1">
    <citation type="journal article" date="2021" name="Nat. Commun.">
        <title>Genetic determinants of endophytism in the Arabidopsis root mycobiome.</title>
        <authorList>
            <person name="Mesny F."/>
            <person name="Miyauchi S."/>
            <person name="Thiergart T."/>
            <person name="Pickel B."/>
            <person name="Atanasova L."/>
            <person name="Karlsson M."/>
            <person name="Huettel B."/>
            <person name="Barry K.W."/>
            <person name="Haridas S."/>
            <person name="Chen C."/>
            <person name="Bauer D."/>
            <person name="Andreopoulos W."/>
            <person name="Pangilinan J."/>
            <person name="LaButti K."/>
            <person name="Riley R."/>
            <person name="Lipzen A."/>
            <person name="Clum A."/>
            <person name="Drula E."/>
            <person name="Henrissat B."/>
            <person name="Kohler A."/>
            <person name="Grigoriev I.V."/>
            <person name="Martin F.M."/>
            <person name="Hacquard S."/>
        </authorList>
    </citation>
    <scope>NUCLEOTIDE SEQUENCE</scope>
    <source>
        <strain evidence="3">MPI-CAGE-AT-0147</strain>
    </source>
</reference>
<accession>A0A9P9IW27</accession>
<dbReference type="Gene3D" id="1.20.120.1020">
    <property type="entry name" value="Prion-inhibition and propagation, HeLo domain"/>
    <property type="match status" value="1"/>
</dbReference>
<dbReference type="InterPro" id="IPR029498">
    <property type="entry name" value="HeLo_dom"/>
</dbReference>
<dbReference type="PANTHER" id="PTHR37542:SF3">
    <property type="entry name" value="PRION-INHIBITION AND PROPAGATION HELO DOMAIN-CONTAINING PROTEIN"/>
    <property type="match status" value="1"/>
</dbReference>
<evidence type="ECO:0000259" key="1">
    <source>
        <dbReference type="Pfam" id="PF11558"/>
    </source>
</evidence>